<evidence type="ECO:0000256" key="1">
    <source>
        <dbReference type="ARBA" id="ARBA00010396"/>
    </source>
</evidence>
<dbReference type="Gene3D" id="1.10.150.170">
    <property type="entry name" value="Putative methyltransferase TM0872, insert domain"/>
    <property type="match status" value="1"/>
</dbReference>
<dbReference type="EMBL" id="JARGDL010000002">
    <property type="protein sequence ID" value="MDF1610869.1"/>
    <property type="molecule type" value="Genomic_DNA"/>
</dbReference>
<dbReference type="InterPro" id="IPR029063">
    <property type="entry name" value="SAM-dependent_MTases_sf"/>
</dbReference>
<keyword evidence="4 6" id="KW-0808">Transferase</keyword>
<evidence type="ECO:0000256" key="2">
    <source>
        <dbReference type="ARBA" id="ARBA00022552"/>
    </source>
</evidence>
<comment type="function">
    <text evidence="6">Specifically methylates the N4 position of cytidine in position 1402 (C1402) of 16S rRNA.</text>
</comment>
<name>A0AAE3NYL4_9BACT</name>
<evidence type="ECO:0000256" key="4">
    <source>
        <dbReference type="ARBA" id="ARBA00022679"/>
    </source>
</evidence>
<keyword evidence="5 6" id="KW-0949">S-adenosyl-L-methionine</keyword>
<dbReference type="Proteomes" id="UP001221302">
    <property type="component" value="Unassembled WGS sequence"/>
</dbReference>
<keyword evidence="2 6" id="KW-0698">rRNA processing</keyword>
<dbReference type="GO" id="GO:0070475">
    <property type="term" value="P:rRNA base methylation"/>
    <property type="evidence" value="ECO:0007669"/>
    <property type="project" value="UniProtKB-UniRule"/>
</dbReference>
<evidence type="ECO:0000313" key="8">
    <source>
        <dbReference type="EMBL" id="MDF1610869.1"/>
    </source>
</evidence>
<dbReference type="Gene3D" id="3.40.50.150">
    <property type="entry name" value="Vaccinia Virus protein VP39"/>
    <property type="match status" value="1"/>
</dbReference>
<feature type="binding site" evidence="6">
    <location>
        <position position="51"/>
    </location>
    <ligand>
        <name>S-adenosyl-L-methionine</name>
        <dbReference type="ChEBI" id="CHEBI:59789"/>
    </ligand>
</feature>
<evidence type="ECO:0000256" key="3">
    <source>
        <dbReference type="ARBA" id="ARBA00022603"/>
    </source>
</evidence>
<evidence type="ECO:0000256" key="7">
    <source>
        <dbReference type="SAM" id="MobiDB-lite"/>
    </source>
</evidence>
<feature type="binding site" evidence="6">
    <location>
        <position position="105"/>
    </location>
    <ligand>
        <name>S-adenosyl-L-methionine</name>
        <dbReference type="ChEBI" id="CHEBI:59789"/>
    </ligand>
</feature>
<evidence type="ECO:0000256" key="5">
    <source>
        <dbReference type="ARBA" id="ARBA00022691"/>
    </source>
</evidence>
<dbReference type="Pfam" id="PF01795">
    <property type="entry name" value="Methyltransf_5"/>
    <property type="match status" value="1"/>
</dbReference>
<dbReference type="InterPro" id="IPR002903">
    <property type="entry name" value="RsmH"/>
</dbReference>
<dbReference type="PANTHER" id="PTHR11265">
    <property type="entry name" value="S-ADENOSYL-METHYLTRANSFERASE MRAW"/>
    <property type="match status" value="1"/>
</dbReference>
<feature type="binding site" evidence="6">
    <location>
        <begin position="31"/>
        <end position="33"/>
    </location>
    <ligand>
        <name>S-adenosyl-L-methionine</name>
        <dbReference type="ChEBI" id="CHEBI:59789"/>
    </ligand>
</feature>
<accession>A0AAE3NYL4</accession>
<organism evidence="8 9">
    <name type="scientific">Stygiobacter electus</name>
    <dbReference type="NCBI Taxonomy" id="3032292"/>
    <lineage>
        <taxon>Bacteria</taxon>
        <taxon>Pseudomonadati</taxon>
        <taxon>Ignavibacteriota</taxon>
        <taxon>Ignavibacteria</taxon>
        <taxon>Ignavibacteriales</taxon>
        <taxon>Melioribacteraceae</taxon>
        <taxon>Stygiobacter</taxon>
    </lineage>
</organism>
<dbReference type="NCBIfam" id="TIGR00006">
    <property type="entry name" value="16S rRNA (cytosine(1402)-N(4))-methyltransferase RsmH"/>
    <property type="match status" value="1"/>
</dbReference>
<sequence length="307" mass="34975">MIHEPVLLKESVDLLTTKLNGIYFDGTAGFGGHSSEILKRISYKGRLIATDKDYNAFIYCKNQFANDSRFSIYNTSFKNIDTISKLEFIEKFDGIFADLGVSSFQLDNVESGFTFREDSSLDLRMNKESGFTASDFLNNSSQEEIANVLFQFGEEKNSKNIAKKIIELRKKEKIESSAQIVELVKGITPERYVIKTLTRVFQALRIFVNDELNELKEFLQKAVNLLNTEGRIAIISFHSLEDRIVKDFFKYESLNCVCPPGTPICICGKKQTLKLITKKPITPSEEELKRNKRSRSAKLRVAEKISS</sequence>
<dbReference type="GO" id="GO:0005737">
    <property type="term" value="C:cytoplasm"/>
    <property type="evidence" value="ECO:0007669"/>
    <property type="project" value="UniProtKB-SubCell"/>
</dbReference>
<evidence type="ECO:0000313" key="9">
    <source>
        <dbReference type="Proteomes" id="UP001221302"/>
    </source>
</evidence>
<dbReference type="InterPro" id="IPR023397">
    <property type="entry name" value="SAM-dep_MeTrfase_MraW_recog"/>
</dbReference>
<comment type="subcellular location">
    <subcellularLocation>
        <location evidence="6">Cytoplasm</location>
    </subcellularLocation>
</comment>
<gene>
    <name evidence="6 8" type="primary">rsmH</name>
    <name evidence="8" type="ORF">P0M35_01790</name>
</gene>
<comment type="caution">
    <text evidence="8">The sequence shown here is derived from an EMBL/GenBank/DDBJ whole genome shotgun (WGS) entry which is preliminary data.</text>
</comment>
<dbReference type="SUPFAM" id="SSF53335">
    <property type="entry name" value="S-adenosyl-L-methionine-dependent methyltransferases"/>
    <property type="match status" value="1"/>
</dbReference>
<dbReference type="AlphaFoldDB" id="A0AAE3NYL4"/>
<dbReference type="GO" id="GO:0071424">
    <property type="term" value="F:rRNA (cytosine-N4-)-methyltransferase activity"/>
    <property type="evidence" value="ECO:0007669"/>
    <property type="project" value="UniProtKB-UniRule"/>
</dbReference>
<feature type="binding site" evidence="6">
    <location>
        <position position="98"/>
    </location>
    <ligand>
        <name>S-adenosyl-L-methionine</name>
        <dbReference type="ChEBI" id="CHEBI:59789"/>
    </ligand>
</feature>
<proteinExistence type="inferred from homology"/>
<keyword evidence="9" id="KW-1185">Reference proteome</keyword>
<dbReference type="PIRSF" id="PIRSF004486">
    <property type="entry name" value="MraW"/>
    <property type="match status" value="1"/>
</dbReference>
<comment type="catalytic activity">
    <reaction evidence="6">
        <text>cytidine(1402) in 16S rRNA + S-adenosyl-L-methionine = N(4)-methylcytidine(1402) in 16S rRNA + S-adenosyl-L-homocysteine + H(+)</text>
        <dbReference type="Rhea" id="RHEA:42928"/>
        <dbReference type="Rhea" id="RHEA-COMP:10286"/>
        <dbReference type="Rhea" id="RHEA-COMP:10287"/>
        <dbReference type="ChEBI" id="CHEBI:15378"/>
        <dbReference type="ChEBI" id="CHEBI:57856"/>
        <dbReference type="ChEBI" id="CHEBI:59789"/>
        <dbReference type="ChEBI" id="CHEBI:74506"/>
        <dbReference type="ChEBI" id="CHEBI:82748"/>
        <dbReference type="EC" id="2.1.1.199"/>
    </reaction>
</comment>
<protein>
    <recommendedName>
        <fullName evidence="6">Ribosomal RNA small subunit methyltransferase H</fullName>
        <ecNumber evidence="6">2.1.1.199</ecNumber>
    </recommendedName>
    <alternativeName>
        <fullName evidence="6">16S rRNA m(4)C1402 methyltransferase</fullName>
    </alternativeName>
    <alternativeName>
        <fullName evidence="6">rRNA (cytosine-N(4)-)-methyltransferase RsmH</fullName>
    </alternativeName>
</protein>
<reference evidence="8" key="1">
    <citation type="submission" date="2023-03" db="EMBL/GenBank/DDBJ databases">
        <title>Stygiobacter electus gen. nov., sp. nov., facultatively anaerobic thermotolerant bacterium of the class Ignavibacteria from a well of Yessentuki mineral water deposit.</title>
        <authorList>
            <person name="Podosokorskaya O.A."/>
            <person name="Elcheninov A.G."/>
            <person name="Petrova N.F."/>
            <person name="Zavarzina D.G."/>
            <person name="Kublanov I.V."/>
            <person name="Merkel A.Y."/>
        </authorList>
    </citation>
    <scope>NUCLEOTIDE SEQUENCE</scope>
    <source>
        <strain evidence="8">09-Me</strain>
    </source>
</reference>
<dbReference type="HAMAP" id="MF_01007">
    <property type="entry name" value="16SrRNA_methyltr_H"/>
    <property type="match status" value="1"/>
</dbReference>
<dbReference type="EC" id="2.1.1.199" evidence="6"/>
<evidence type="ECO:0000256" key="6">
    <source>
        <dbReference type="HAMAP-Rule" id="MF_01007"/>
    </source>
</evidence>
<feature type="binding site" evidence="6">
    <location>
        <position position="77"/>
    </location>
    <ligand>
        <name>S-adenosyl-L-methionine</name>
        <dbReference type="ChEBI" id="CHEBI:59789"/>
    </ligand>
</feature>
<feature type="region of interest" description="Disordered" evidence="7">
    <location>
        <begin position="286"/>
        <end position="307"/>
    </location>
</feature>
<keyword evidence="6" id="KW-0963">Cytoplasm</keyword>
<dbReference type="PANTHER" id="PTHR11265:SF0">
    <property type="entry name" value="12S RRNA N4-METHYLCYTIDINE METHYLTRANSFERASE"/>
    <property type="match status" value="1"/>
</dbReference>
<dbReference type="SUPFAM" id="SSF81799">
    <property type="entry name" value="Putative methyltransferase TM0872, insert domain"/>
    <property type="match status" value="1"/>
</dbReference>
<comment type="similarity">
    <text evidence="1 6">Belongs to the methyltransferase superfamily. RsmH family.</text>
</comment>
<keyword evidence="3 6" id="KW-0489">Methyltransferase</keyword>
<dbReference type="RefSeq" id="WP_321534636.1">
    <property type="nucleotide sequence ID" value="NZ_JARGDL010000002.1"/>
</dbReference>